<proteinExistence type="predicted"/>
<protein>
    <submittedName>
        <fullName evidence="2">Cupin</fullName>
    </submittedName>
</protein>
<dbReference type="SMART" id="SM00835">
    <property type="entry name" value="Cupin_1"/>
    <property type="match status" value="1"/>
</dbReference>
<name>A0A344KZ92_9PSEU</name>
<dbReference type="RefSeq" id="WP_113690405.1">
    <property type="nucleotide sequence ID" value="NZ_CP015163.1"/>
</dbReference>
<evidence type="ECO:0000259" key="1">
    <source>
        <dbReference type="SMART" id="SM00835"/>
    </source>
</evidence>
<keyword evidence="3" id="KW-1185">Reference proteome</keyword>
<organism evidence="2 3">
    <name type="scientific">Amycolatopsis albispora</name>
    <dbReference type="NCBI Taxonomy" id="1804986"/>
    <lineage>
        <taxon>Bacteria</taxon>
        <taxon>Bacillati</taxon>
        <taxon>Actinomycetota</taxon>
        <taxon>Actinomycetes</taxon>
        <taxon>Pseudonocardiales</taxon>
        <taxon>Pseudonocardiaceae</taxon>
        <taxon>Amycolatopsis</taxon>
    </lineage>
</organism>
<gene>
    <name evidence="2" type="ORF">A4R43_00130</name>
</gene>
<dbReference type="OrthoDB" id="5243731at2"/>
<dbReference type="Pfam" id="PF07883">
    <property type="entry name" value="Cupin_2"/>
    <property type="match status" value="1"/>
</dbReference>
<dbReference type="PANTHER" id="PTHR36440:SF1">
    <property type="entry name" value="PUTATIVE (AFU_ORTHOLOGUE AFUA_8G07350)-RELATED"/>
    <property type="match status" value="1"/>
</dbReference>
<dbReference type="InterPro" id="IPR014710">
    <property type="entry name" value="RmlC-like_jellyroll"/>
</dbReference>
<sequence>MNKHIFRATTAELVTLPGGGAFHLLADASHTGDALGVNRLVLGVGATGAKTHHHAKSTEMFYVLDGELDFVLGDEHTRVTRGDVVVVPPGLPHAFGAAPGHAADLLAVLTPGVDRFGYFRHLGRIQRGEADFASLHAERYDVHFAEDQRS</sequence>
<dbReference type="KEGG" id="aab:A4R43_00130"/>
<dbReference type="InterPro" id="IPR053146">
    <property type="entry name" value="QDO-like"/>
</dbReference>
<evidence type="ECO:0000313" key="3">
    <source>
        <dbReference type="Proteomes" id="UP000250434"/>
    </source>
</evidence>
<accession>A0A344KZ92</accession>
<dbReference type="InterPro" id="IPR006045">
    <property type="entry name" value="Cupin_1"/>
</dbReference>
<dbReference type="AlphaFoldDB" id="A0A344KZ92"/>
<evidence type="ECO:0000313" key="2">
    <source>
        <dbReference type="EMBL" id="AXB41116.1"/>
    </source>
</evidence>
<dbReference type="Gene3D" id="2.60.120.10">
    <property type="entry name" value="Jelly Rolls"/>
    <property type="match status" value="1"/>
</dbReference>
<dbReference type="Proteomes" id="UP000250434">
    <property type="component" value="Chromosome"/>
</dbReference>
<dbReference type="SUPFAM" id="SSF51182">
    <property type="entry name" value="RmlC-like cupins"/>
    <property type="match status" value="1"/>
</dbReference>
<feature type="domain" description="Cupin type-1" evidence="1">
    <location>
        <begin position="6"/>
        <end position="131"/>
    </location>
</feature>
<dbReference type="PANTHER" id="PTHR36440">
    <property type="entry name" value="PUTATIVE (AFU_ORTHOLOGUE AFUA_8G07350)-RELATED"/>
    <property type="match status" value="1"/>
</dbReference>
<dbReference type="InterPro" id="IPR011051">
    <property type="entry name" value="RmlC_Cupin_sf"/>
</dbReference>
<dbReference type="InterPro" id="IPR013096">
    <property type="entry name" value="Cupin_2"/>
</dbReference>
<dbReference type="EMBL" id="CP015163">
    <property type="protein sequence ID" value="AXB41116.1"/>
    <property type="molecule type" value="Genomic_DNA"/>
</dbReference>
<reference evidence="2 3" key="1">
    <citation type="submission" date="2016-04" db="EMBL/GenBank/DDBJ databases">
        <title>Complete genome sequence and analysis of deep-sea sediment isolate, Amycolatopsis sp. WP1.</title>
        <authorList>
            <person name="Wang H."/>
            <person name="Chen S."/>
            <person name="Wu Q."/>
        </authorList>
    </citation>
    <scope>NUCLEOTIDE SEQUENCE [LARGE SCALE GENOMIC DNA]</scope>
    <source>
        <strain evidence="2 3">WP1</strain>
    </source>
</reference>